<sequence>MLAPTSCFSDTTLQALRLCLEKSKGKPKLATLQTVLGYVVPMGRLAEASGSIDEEVASLVFVRRAASACVGAALASAASTSDTAFRDVSSLVPWCQASSDSPLVQQANAQALMVMLKLVPTALLQGHAEEFKSRTLRTVSDCCMSNDVADDHQGFAEAWYGPTSLSERGMATSPGLTHAPHEPTREAPPPAYSQMNGMCWGYGLARADQLS</sequence>
<organism evidence="2 3">
    <name type="scientific">Mesocestoides corti</name>
    <name type="common">Flatworm</name>
    <dbReference type="NCBI Taxonomy" id="53468"/>
    <lineage>
        <taxon>Eukaryota</taxon>
        <taxon>Metazoa</taxon>
        <taxon>Spiralia</taxon>
        <taxon>Lophotrochozoa</taxon>
        <taxon>Platyhelminthes</taxon>
        <taxon>Cestoda</taxon>
        <taxon>Eucestoda</taxon>
        <taxon>Cyclophyllidea</taxon>
        <taxon>Mesocestoididae</taxon>
        <taxon>Mesocestoides</taxon>
    </lineage>
</organism>
<evidence type="ECO:0000256" key="1">
    <source>
        <dbReference type="SAM" id="MobiDB-lite"/>
    </source>
</evidence>
<proteinExistence type="predicted"/>
<evidence type="ECO:0000313" key="3">
    <source>
        <dbReference type="Proteomes" id="UP000267029"/>
    </source>
</evidence>
<feature type="region of interest" description="Disordered" evidence="1">
    <location>
        <begin position="167"/>
        <end position="190"/>
    </location>
</feature>
<dbReference type="EMBL" id="UXSR01005542">
    <property type="protein sequence ID" value="VDD82623.1"/>
    <property type="molecule type" value="Genomic_DNA"/>
</dbReference>
<dbReference type="STRING" id="53468.A0A0R3ULQ8"/>
<keyword evidence="3" id="KW-1185">Reference proteome</keyword>
<dbReference type="Proteomes" id="UP000267029">
    <property type="component" value="Unassembled WGS sequence"/>
</dbReference>
<reference evidence="2 3" key="1">
    <citation type="submission" date="2018-10" db="EMBL/GenBank/DDBJ databases">
        <authorList>
            <consortium name="Pathogen Informatics"/>
        </authorList>
    </citation>
    <scope>NUCLEOTIDE SEQUENCE [LARGE SCALE GENOMIC DNA]</scope>
</reference>
<accession>A0A0R3ULQ8</accession>
<dbReference type="AlphaFoldDB" id="A0A0R3ULQ8"/>
<gene>
    <name evidence="2" type="ORF">MCOS_LOCUS8626</name>
</gene>
<evidence type="ECO:0000313" key="2">
    <source>
        <dbReference type="EMBL" id="VDD82623.1"/>
    </source>
</evidence>
<protein>
    <submittedName>
        <fullName evidence="2">Uncharacterized protein</fullName>
    </submittedName>
</protein>
<name>A0A0R3ULQ8_MESCO</name>